<accession>A0A8C4QS43</accession>
<dbReference type="SUPFAM" id="SSF47473">
    <property type="entry name" value="EF-hand"/>
    <property type="match status" value="2"/>
</dbReference>
<dbReference type="Proteomes" id="UP000694388">
    <property type="component" value="Unplaced"/>
</dbReference>
<dbReference type="GO" id="GO:0005737">
    <property type="term" value="C:cytoplasm"/>
    <property type="evidence" value="ECO:0007669"/>
    <property type="project" value="TreeGrafter"/>
</dbReference>
<sequence length="616" mass="67148">MMLLFFFQQLSSGNPAYEKYYRQVDPNHSGRVGAADAALFLKCSNLSDVVLGKAGHEVSLSSLSHVVPPPDFVSVFLTTALDIDYEKRKFDEIFNSLGPLSGLLTGEQVRPVLLNSNLPLDLLGRVCCIFQKQLKLLQSQSNLESAMHLVYRLLEKEPLPTSLPHRLVPPSKRAKTPGLVGAVSVLPSSPPAHRSSLRSTPSHGSLTSLGSGSSLSPKGSTAVAAPWVVPASEKAAYDEIFAKADTDHDGFVSGMESRNIFLLSGLPQQILAHVWSLADTRQQGMLNSEQFALAMYLIQQKVTLGIDPPVSLTPEMIPPSERTQQSICLFVLTKQELQLAVDRAGAGLQDVSSQQQQWRQRLADLEQQRAKLHAMLTHAQSQAREEQAISSLQLQIANQESALRGQEEELVQEKAELVHLAKEEADLEQRLEVGRRELAALAGTLQKTQGDIHQDPFKAADPFPKPSTNSFGKSGEDFFGKPGTDSFSVSGSDAFVKKDPFSKPGSDPFGKAGVDPFGNSGVDLFPSLGSDPFNNTGNKVCLDISIVFVNVAFGFFMLQIYFSDNICKLGNEAAQIAWARRESTRAETERRARLRQQEHADLALAIALSKADMGSS</sequence>
<name>A0A8C4QS43_EPTBU</name>
<dbReference type="GO" id="GO:0006897">
    <property type="term" value="P:endocytosis"/>
    <property type="evidence" value="ECO:0007669"/>
    <property type="project" value="TreeGrafter"/>
</dbReference>
<dbReference type="Pfam" id="PF12763">
    <property type="entry name" value="EH"/>
    <property type="match status" value="2"/>
</dbReference>
<feature type="domain" description="EH" evidence="3">
    <location>
        <begin position="86"/>
        <end position="174"/>
    </location>
</feature>
<evidence type="ECO:0000256" key="2">
    <source>
        <dbReference type="SAM" id="MobiDB-lite"/>
    </source>
</evidence>
<dbReference type="CDD" id="cd00052">
    <property type="entry name" value="EH"/>
    <property type="match status" value="1"/>
</dbReference>
<evidence type="ECO:0000259" key="3">
    <source>
        <dbReference type="PROSITE" id="PS50031"/>
    </source>
</evidence>
<dbReference type="InterPro" id="IPR011992">
    <property type="entry name" value="EF-hand-dom_pair"/>
</dbReference>
<feature type="coiled-coil region" evidence="1">
    <location>
        <begin position="348"/>
        <end position="430"/>
    </location>
</feature>
<dbReference type="GO" id="GO:0016197">
    <property type="term" value="P:endosomal transport"/>
    <property type="evidence" value="ECO:0007669"/>
    <property type="project" value="TreeGrafter"/>
</dbReference>
<dbReference type="Gene3D" id="1.10.238.10">
    <property type="entry name" value="EF-hand"/>
    <property type="match status" value="2"/>
</dbReference>
<dbReference type="PROSITE" id="PS50222">
    <property type="entry name" value="EF_HAND_2"/>
    <property type="match status" value="1"/>
</dbReference>
<organism evidence="5 6">
    <name type="scientific">Eptatretus burgeri</name>
    <name type="common">Inshore hagfish</name>
    <dbReference type="NCBI Taxonomy" id="7764"/>
    <lineage>
        <taxon>Eukaryota</taxon>
        <taxon>Metazoa</taxon>
        <taxon>Chordata</taxon>
        <taxon>Craniata</taxon>
        <taxon>Vertebrata</taxon>
        <taxon>Cyclostomata</taxon>
        <taxon>Myxini</taxon>
        <taxon>Myxiniformes</taxon>
        <taxon>Myxinidae</taxon>
        <taxon>Eptatretinae</taxon>
        <taxon>Eptatretus</taxon>
    </lineage>
</organism>
<dbReference type="InterPro" id="IPR002048">
    <property type="entry name" value="EF_hand_dom"/>
</dbReference>
<feature type="domain" description="EH" evidence="3">
    <location>
        <begin position="233"/>
        <end position="323"/>
    </location>
</feature>
<feature type="domain" description="EF-hand" evidence="4">
    <location>
        <begin position="232"/>
        <end position="267"/>
    </location>
</feature>
<dbReference type="OMA" id="LESAMHL"/>
<protein>
    <submittedName>
        <fullName evidence="5">Epidermal growth factor receptor pathway substrate 15 like 1</fullName>
    </submittedName>
</protein>
<dbReference type="InterPro" id="IPR000261">
    <property type="entry name" value="EH_dom"/>
</dbReference>
<evidence type="ECO:0000313" key="6">
    <source>
        <dbReference type="Proteomes" id="UP000694388"/>
    </source>
</evidence>
<dbReference type="AlphaFoldDB" id="A0A8C4QS43"/>
<keyword evidence="1" id="KW-0175">Coiled coil</keyword>
<feature type="compositionally biased region" description="Low complexity" evidence="2">
    <location>
        <begin position="199"/>
        <end position="217"/>
    </location>
</feature>
<evidence type="ECO:0000313" key="5">
    <source>
        <dbReference type="Ensembl" id="ENSEBUP00000018573.1"/>
    </source>
</evidence>
<dbReference type="GO" id="GO:0005509">
    <property type="term" value="F:calcium ion binding"/>
    <property type="evidence" value="ECO:0007669"/>
    <property type="project" value="InterPro"/>
</dbReference>
<proteinExistence type="predicted"/>
<dbReference type="SMART" id="SM00027">
    <property type="entry name" value="EH"/>
    <property type="match status" value="2"/>
</dbReference>
<dbReference type="GeneTree" id="ENSGT00940000155438"/>
<reference evidence="5" key="2">
    <citation type="submission" date="2025-09" db="UniProtKB">
        <authorList>
            <consortium name="Ensembl"/>
        </authorList>
    </citation>
    <scope>IDENTIFICATION</scope>
</reference>
<feature type="region of interest" description="Disordered" evidence="2">
    <location>
        <begin position="183"/>
        <end position="217"/>
    </location>
</feature>
<dbReference type="GO" id="GO:0005886">
    <property type="term" value="C:plasma membrane"/>
    <property type="evidence" value="ECO:0007669"/>
    <property type="project" value="TreeGrafter"/>
</dbReference>
<dbReference type="PANTHER" id="PTHR11216">
    <property type="entry name" value="EH DOMAIN"/>
    <property type="match status" value="1"/>
</dbReference>
<dbReference type="PROSITE" id="PS50031">
    <property type="entry name" value="EH"/>
    <property type="match status" value="2"/>
</dbReference>
<evidence type="ECO:0000256" key="1">
    <source>
        <dbReference type="SAM" id="Coils"/>
    </source>
</evidence>
<dbReference type="Ensembl" id="ENSEBUT00000019149.1">
    <property type="protein sequence ID" value="ENSEBUP00000018573.1"/>
    <property type="gene ID" value="ENSEBUG00000011587.1"/>
</dbReference>
<reference evidence="5" key="1">
    <citation type="submission" date="2025-08" db="UniProtKB">
        <authorList>
            <consortium name="Ensembl"/>
        </authorList>
    </citation>
    <scope>IDENTIFICATION</scope>
</reference>
<keyword evidence="6" id="KW-1185">Reference proteome</keyword>
<dbReference type="PANTHER" id="PTHR11216:SF176">
    <property type="entry name" value="EPIDERMAL GROWTH FACTOR RECEPTOR PATHWAY SUBSTRATE CLONE 15, ISOFORM A"/>
    <property type="match status" value="1"/>
</dbReference>
<evidence type="ECO:0000259" key="4">
    <source>
        <dbReference type="PROSITE" id="PS50222"/>
    </source>
</evidence>